<organism evidence="2 3">
    <name type="scientific">Pseudolysobacter antarcticus</name>
    <dbReference type="NCBI Taxonomy" id="2511995"/>
    <lineage>
        <taxon>Bacteria</taxon>
        <taxon>Pseudomonadati</taxon>
        <taxon>Pseudomonadota</taxon>
        <taxon>Gammaproteobacteria</taxon>
        <taxon>Lysobacterales</taxon>
        <taxon>Rhodanobacteraceae</taxon>
        <taxon>Pseudolysobacter</taxon>
    </lineage>
</organism>
<feature type="domain" description="HNH nuclease" evidence="1">
    <location>
        <begin position="88"/>
        <end position="160"/>
    </location>
</feature>
<dbReference type="CDD" id="cd00085">
    <property type="entry name" value="HNHc"/>
    <property type="match status" value="1"/>
</dbReference>
<reference evidence="2 3" key="1">
    <citation type="submission" date="2019-01" db="EMBL/GenBank/DDBJ databases">
        <title>Pseudolysobacter antarctica gen. nov., sp. nov., isolated from Fildes Peninsula, Antarctica.</title>
        <authorList>
            <person name="Wei Z."/>
            <person name="Peng F."/>
        </authorList>
    </citation>
    <scope>NUCLEOTIDE SEQUENCE [LARGE SCALE GENOMIC DNA]</scope>
    <source>
        <strain evidence="2 3">AQ6-296</strain>
    </source>
</reference>
<dbReference type="EMBL" id="CP035704">
    <property type="protein sequence ID" value="QBB72108.1"/>
    <property type="molecule type" value="Genomic_DNA"/>
</dbReference>
<keyword evidence="2" id="KW-0378">Hydrolase</keyword>
<sequence>MFFGKSLFHVRSPSVEELDSKLPRYSKSGGRRGQWNRSASLATIVTPRPPTGDGRGQILASSAGYHARQSILASEPRTMPILYPLKPLARLALWEAYNRLCYYCKESLGFRSMEIDHVIPVDRAATTEVWNDTCRQLGLPRDFEIDGLDNLVPACRTCNRDKLNNTFLPGRLTIDLSAIKLRRIEVEKRFDTLSRKDHGQRALAAMAVAISEGTMSLTDLRAFERSYLNDRGVFLTRLGGLFAHESLVDVDRADIEALLDRPIGDDVMDLNGLTLIGPDGEERKVTTLRAYRDAKALGFFAATSYTMSMQTLYFERPLVLLSVIAAAQYPEKSHMESPRLGMCDLARLPATLLFVTEEISDSVFQGQRAALEGKTIHDLISNGEATVRSVSSQHLQIEHARNFTFLLELMRADTNADGYEELVLHRGGGPVDGTYRTAHIMALSIREPAGTFVEVSLL</sequence>
<dbReference type="GO" id="GO:0004519">
    <property type="term" value="F:endonuclease activity"/>
    <property type="evidence" value="ECO:0007669"/>
    <property type="project" value="UniProtKB-KW"/>
</dbReference>
<name>A0A411HNP1_9GAMM</name>
<dbReference type="Gene3D" id="1.10.30.50">
    <property type="match status" value="1"/>
</dbReference>
<proteinExistence type="predicted"/>
<keyword evidence="2" id="KW-0255">Endonuclease</keyword>
<keyword evidence="3" id="KW-1185">Reference proteome</keyword>
<evidence type="ECO:0000313" key="3">
    <source>
        <dbReference type="Proteomes" id="UP000291562"/>
    </source>
</evidence>
<evidence type="ECO:0000259" key="1">
    <source>
        <dbReference type="SMART" id="SM00507"/>
    </source>
</evidence>
<dbReference type="AlphaFoldDB" id="A0A411HNP1"/>
<keyword evidence="2" id="KW-0540">Nuclease</keyword>
<dbReference type="Proteomes" id="UP000291562">
    <property type="component" value="Chromosome"/>
</dbReference>
<dbReference type="KEGG" id="xbc:ELE36_18000"/>
<gene>
    <name evidence="2" type="ORF">ELE36_18000</name>
</gene>
<dbReference type="InterPro" id="IPR003615">
    <property type="entry name" value="HNH_nuc"/>
</dbReference>
<accession>A0A411HNP1</accession>
<protein>
    <submittedName>
        <fullName evidence="2">HNH endonuclease</fullName>
    </submittedName>
</protein>
<dbReference type="SMART" id="SM00507">
    <property type="entry name" value="HNHc"/>
    <property type="match status" value="1"/>
</dbReference>
<dbReference type="OrthoDB" id="7069328at2"/>
<evidence type="ECO:0000313" key="2">
    <source>
        <dbReference type="EMBL" id="QBB72108.1"/>
    </source>
</evidence>